<dbReference type="EMBL" id="BEXD01000502">
    <property type="protein sequence ID" value="GBB87977.1"/>
    <property type="molecule type" value="Genomic_DNA"/>
</dbReference>
<dbReference type="Proteomes" id="UP000247702">
    <property type="component" value="Unassembled WGS sequence"/>
</dbReference>
<protein>
    <submittedName>
        <fullName evidence="1">Uncharacterized protein</fullName>
    </submittedName>
</protein>
<evidence type="ECO:0000313" key="2">
    <source>
        <dbReference type="Proteomes" id="UP000247702"/>
    </source>
</evidence>
<name>A0A2Z6QCU9_9GLOM</name>
<proteinExistence type="predicted"/>
<comment type="caution">
    <text evidence="1">The sequence shown here is derived from an EMBL/GenBank/DDBJ whole genome shotgun (WGS) entry which is preliminary data.</text>
</comment>
<organism evidence="1 2">
    <name type="scientific">Rhizophagus clarus</name>
    <dbReference type="NCBI Taxonomy" id="94130"/>
    <lineage>
        <taxon>Eukaryota</taxon>
        <taxon>Fungi</taxon>
        <taxon>Fungi incertae sedis</taxon>
        <taxon>Mucoromycota</taxon>
        <taxon>Glomeromycotina</taxon>
        <taxon>Glomeromycetes</taxon>
        <taxon>Glomerales</taxon>
        <taxon>Glomeraceae</taxon>
        <taxon>Rhizophagus</taxon>
    </lineage>
</organism>
<gene>
    <name evidence="1" type="ORF">RclHR1_01450005</name>
</gene>
<dbReference type="AlphaFoldDB" id="A0A2Z6QCU9"/>
<sequence>MTNDLVICHHCPCGASAHLIQAVSQTGRGCYHVHSFINQDMNNIRDIGVNVTADKQRLFLIQAKVDDFRIINCPDQSLSGNLLSKYFDVPIVKKKKQLQLIIAKVKNL</sequence>
<evidence type="ECO:0000313" key="1">
    <source>
        <dbReference type="EMBL" id="GBB87977.1"/>
    </source>
</evidence>
<keyword evidence="2" id="KW-1185">Reference proteome</keyword>
<reference evidence="1 2" key="1">
    <citation type="submission" date="2017-11" db="EMBL/GenBank/DDBJ databases">
        <title>The genome of Rhizophagus clarus HR1 reveals common genetic basis of auxotrophy among arbuscular mycorrhizal fungi.</title>
        <authorList>
            <person name="Kobayashi Y."/>
        </authorList>
    </citation>
    <scope>NUCLEOTIDE SEQUENCE [LARGE SCALE GENOMIC DNA]</scope>
    <source>
        <strain evidence="1 2">HR1</strain>
    </source>
</reference>
<accession>A0A2Z6QCU9</accession>